<dbReference type="Proteomes" id="UP000483379">
    <property type="component" value="Unassembled WGS sequence"/>
</dbReference>
<gene>
    <name evidence="3" type="ORF">G3446_00885</name>
</gene>
<feature type="transmembrane region" description="Helical" evidence="2">
    <location>
        <begin position="12"/>
        <end position="37"/>
    </location>
</feature>
<comment type="caution">
    <text evidence="3">The sequence shown here is derived from an EMBL/GenBank/DDBJ whole genome shotgun (WGS) entry which is preliminary data.</text>
</comment>
<evidence type="ECO:0000256" key="2">
    <source>
        <dbReference type="SAM" id="Phobius"/>
    </source>
</evidence>
<keyword evidence="2" id="KW-0472">Membrane</keyword>
<dbReference type="RefSeq" id="WP_164450504.1">
    <property type="nucleotide sequence ID" value="NZ_JAAIJQ010000002.1"/>
</dbReference>
<keyword evidence="4" id="KW-1185">Reference proteome</keyword>
<organism evidence="3 4">
    <name type="scientific">Thiorhodococcus minor</name>
    <dbReference type="NCBI Taxonomy" id="57489"/>
    <lineage>
        <taxon>Bacteria</taxon>
        <taxon>Pseudomonadati</taxon>
        <taxon>Pseudomonadota</taxon>
        <taxon>Gammaproteobacteria</taxon>
        <taxon>Chromatiales</taxon>
        <taxon>Chromatiaceae</taxon>
        <taxon>Thiorhodococcus</taxon>
    </lineage>
</organism>
<sequence>MKLCPKCSQSRWPFVVALAVAAFVAGMTWLMLGLAAMDAWQRALIAVTVFSGVCVTLVHYVLSCLRRHCRHGHATSPSVKRALNGQARAGSG</sequence>
<protein>
    <submittedName>
        <fullName evidence="3">Uncharacterized protein</fullName>
    </submittedName>
</protein>
<keyword evidence="2" id="KW-0812">Transmembrane</keyword>
<keyword evidence="2" id="KW-1133">Transmembrane helix</keyword>
<evidence type="ECO:0000313" key="4">
    <source>
        <dbReference type="Proteomes" id="UP000483379"/>
    </source>
</evidence>
<feature type="region of interest" description="Disordered" evidence="1">
    <location>
        <begin position="73"/>
        <end position="92"/>
    </location>
</feature>
<feature type="transmembrane region" description="Helical" evidence="2">
    <location>
        <begin position="43"/>
        <end position="62"/>
    </location>
</feature>
<dbReference type="AlphaFoldDB" id="A0A6M0JT92"/>
<name>A0A6M0JT92_9GAMM</name>
<evidence type="ECO:0000256" key="1">
    <source>
        <dbReference type="SAM" id="MobiDB-lite"/>
    </source>
</evidence>
<reference evidence="3 4" key="1">
    <citation type="submission" date="2020-02" db="EMBL/GenBank/DDBJ databases">
        <title>Genome sequences of Thiorhodococcus mannitoliphagus and Thiorhodococcus minor, purple sulfur photosynthetic bacteria in the gammaproteobacterial family, Chromatiaceae.</title>
        <authorList>
            <person name="Aviles F.A."/>
            <person name="Meyer T.E."/>
            <person name="Kyndt J.A."/>
        </authorList>
    </citation>
    <scope>NUCLEOTIDE SEQUENCE [LARGE SCALE GENOMIC DNA]</scope>
    <source>
        <strain evidence="3 4">DSM 11518</strain>
    </source>
</reference>
<dbReference type="EMBL" id="JAAIJQ010000002">
    <property type="protein sequence ID" value="NEV60459.1"/>
    <property type="molecule type" value="Genomic_DNA"/>
</dbReference>
<proteinExistence type="predicted"/>
<accession>A0A6M0JT92</accession>
<evidence type="ECO:0000313" key="3">
    <source>
        <dbReference type="EMBL" id="NEV60459.1"/>
    </source>
</evidence>